<reference evidence="1" key="1">
    <citation type="journal article" date="2015" name="Nature">
        <title>Complex archaea that bridge the gap between prokaryotes and eukaryotes.</title>
        <authorList>
            <person name="Spang A."/>
            <person name="Saw J.H."/>
            <person name="Jorgensen S.L."/>
            <person name="Zaremba-Niedzwiedzka K."/>
            <person name="Martijn J."/>
            <person name="Lind A.E."/>
            <person name="van Eijk R."/>
            <person name="Schleper C."/>
            <person name="Guy L."/>
            <person name="Ettema T.J."/>
        </authorList>
    </citation>
    <scope>NUCLEOTIDE SEQUENCE</scope>
</reference>
<dbReference type="AlphaFoldDB" id="A0A0F9BKL5"/>
<gene>
    <name evidence="1" type="ORF">LCGC14_2435960</name>
</gene>
<name>A0A0F9BKL5_9ZZZZ</name>
<sequence>MPGRLHRYFITYWHRGETWEVTIKASSPSVAARRALEGDVTLKLDEKMTMDITRLRPEAKETTNACGDACKITYPEKGA</sequence>
<proteinExistence type="predicted"/>
<accession>A0A0F9BKL5</accession>
<organism evidence="1">
    <name type="scientific">marine sediment metagenome</name>
    <dbReference type="NCBI Taxonomy" id="412755"/>
    <lineage>
        <taxon>unclassified sequences</taxon>
        <taxon>metagenomes</taxon>
        <taxon>ecological metagenomes</taxon>
    </lineage>
</organism>
<evidence type="ECO:0000313" key="1">
    <source>
        <dbReference type="EMBL" id="KKL22385.1"/>
    </source>
</evidence>
<protein>
    <submittedName>
        <fullName evidence="1">Uncharacterized protein</fullName>
    </submittedName>
</protein>
<dbReference type="EMBL" id="LAZR01037372">
    <property type="protein sequence ID" value="KKL22385.1"/>
    <property type="molecule type" value="Genomic_DNA"/>
</dbReference>
<comment type="caution">
    <text evidence="1">The sequence shown here is derived from an EMBL/GenBank/DDBJ whole genome shotgun (WGS) entry which is preliminary data.</text>
</comment>